<dbReference type="CDD" id="cd07996">
    <property type="entry name" value="WGR_MMR_like"/>
    <property type="match status" value="1"/>
</dbReference>
<dbReference type="Gene3D" id="2.20.140.10">
    <property type="entry name" value="WGR domain"/>
    <property type="match status" value="1"/>
</dbReference>
<dbReference type="Pfam" id="PF05406">
    <property type="entry name" value="WGR"/>
    <property type="match status" value="1"/>
</dbReference>
<dbReference type="Proteomes" id="UP001595850">
    <property type="component" value="Unassembled WGS sequence"/>
</dbReference>
<dbReference type="SUPFAM" id="SSF142921">
    <property type="entry name" value="WGR domain-like"/>
    <property type="match status" value="1"/>
</dbReference>
<evidence type="ECO:0000313" key="4">
    <source>
        <dbReference type="Proteomes" id="UP001595850"/>
    </source>
</evidence>
<dbReference type="InterPro" id="IPR036930">
    <property type="entry name" value="WGR_dom_sf"/>
</dbReference>
<evidence type="ECO:0000256" key="1">
    <source>
        <dbReference type="SAM" id="MobiDB-lite"/>
    </source>
</evidence>
<dbReference type="InterPro" id="IPR049809">
    <property type="entry name" value="YehF/YfeS-like_WGR"/>
</dbReference>
<gene>
    <name evidence="3" type="ORF">ACFOWE_31550</name>
</gene>
<protein>
    <submittedName>
        <fullName evidence="3">WGR and DUF4132 domain-containing protein</fullName>
    </submittedName>
</protein>
<dbReference type="SMART" id="SM00773">
    <property type="entry name" value="WGR"/>
    <property type="match status" value="1"/>
</dbReference>
<evidence type="ECO:0000313" key="3">
    <source>
        <dbReference type="EMBL" id="MFC4062850.1"/>
    </source>
</evidence>
<comment type="caution">
    <text evidence="3">The sequence shown here is derived from an EMBL/GenBank/DDBJ whole genome shotgun (WGS) entry which is preliminary data.</text>
</comment>
<proteinExistence type="predicted"/>
<dbReference type="InterPro" id="IPR008893">
    <property type="entry name" value="WGR_domain"/>
</dbReference>
<dbReference type="PANTHER" id="PTHR30634">
    <property type="entry name" value="OUTER MEMBRANE LOLAB LIPOPROTEIN INSERTION APPARATUS"/>
    <property type="match status" value="1"/>
</dbReference>
<feature type="domain" description="WGR" evidence="2">
    <location>
        <begin position="1"/>
        <end position="81"/>
    </location>
</feature>
<accession>A0ABV8IM03</accession>
<dbReference type="EMBL" id="JBHSBM010000064">
    <property type="protein sequence ID" value="MFC4062850.1"/>
    <property type="molecule type" value="Genomic_DNA"/>
</dbReference>
<sequence>MSLERTLTCVSGSSAKFWQVSQEGTELSIRYGRLGTAGRTQVKSFDTAEAAAAAAGKLAAEKLRKGYAEDGVPAATSPAQAIREQAPGAPAPAQVAREQAPDGPSPVRAAPERAPGASAQRPAGAAGEDLFTIPASWARSLHPRRGGVEVTVKRPDAGAPAKVAAALAEYRRAILDSLELCSDPAIAEAGTAYLAGAATPLGAAVAAEVVGVYVDRQDTATLPAFADAWLLEHGPAFAAVAVAELSALHYGDDHHYYSNYSGGARPALPIRRLGASDRPGRWWSWNRTEAPLRIRAAVAAAPDAGYAEVVAALARCRERGPHQRAAASYLAPTETGWVDADCAEAARANPHLADLLIASVSTSDQAALIAGRVSRYQVTRSLALPATLVDGMGAAAVPVLAGWSDDAYGREDQRRLLAVIAELPTDEAMRVLLDRIEHKHVQPALLRAAARFPRRAMRMLAVSGGKVADELLRAHVLGHLDLVDEVAAEAGDAAARRISAISAALTVAVAPPEALPEVLASPPWTRPRTAREPAVVGGLVCADEPAVAWAPGERDAWRSTRPDRGRYGDRDWERIAAGIAGTGSHDVRWYEEADLFTAGPEELARPLIGRWRPSDLWGASDWMRVVAARFELAALPLVLDSARKSPATIAPALLPFAGPEIAVLMAEWLDRLKSVRATALSWLARHPGAAARALVPPALGKPGPARRQAEQALRVLAADGGRDAVTEAAAEYGPAAAAAIAGLLAADPLDALPARIPALPDWADPALLTRIQLRGGAGALPVEAARHLMTMLAISRPGDPYAGVSLVKEACDGRSLADFAWDLFQRWQTAGHPSGERWMMDALALLGDDETVRRLTPLIRTWPGEGGHNRAVTGLDVLAALGSEVALMHLHGIAERVKFNGLRNRARQKMAEVAAELGLEPQELADRLVPDFGLAADGSMALDYGARTFTVGFDEQLKPYVVDSGGKRLKSLPKPGAKDDAEPAAEAYRRFAGLKKDVRTVAADNIRRLEQAMVDRRRWSVEDFTRLLVGHPLLWHIVRRLVWGYYGSSGELLGALRVAEDRSFADVGDETLALPDGVVVGVAHPLELAGTLGAWAEVFADYEILQPFPQLGREVHPSAADFDPDALTGIPTGRVLGLERRGWRRGDPQDAGWQGWIERDLPGGRIFTVGLEPGVAVGYVETESEQTLHVSRGDFDGLDPVTASEIMRDLRELVR</sequence>
<keyword evidence="4" id="KW-1185">Reference proteome</keyword>
<dbReference type="InterPro" id="IPR050458">
    <property type="entry name" value="LolB"/>
</dbReference>
<name>A0ABV8IM03_9ACTN</name>
<dbReference type="InterPro" id="IPR025406">
    <property type="entry name" value="DUF4132"/>
</dbReference>
<dbReference type="PROSITE" id="PS51977">
    <property type="entry name" value="WGR"/>
    <property type="match status" value="1"/>
</dbReference>
<dbReference type="RefSeq" id="WP_377294334.1">
    <property type="nucleotide sequence ID" value="NZ_JBHSBM010000064.1"/>
</dbReference>
<feature type="region of interest" description="Disordered" evidence="1">
    <location>
        <begin position="85"/>
        <end position="125"/>
    </location>
</feature>
<organism evidence="3 4">
    <name type="scientific">Planomonospora corallina</name>
    <dbReference type="NCBI Taxonomy" id="1806052"/>
    <lineage>
        <taxon>Bacteria</taxon>
        <taxon>Bacillati</taxon>
        <taxon>Actinomycetota</taxon>
        <taxon>Actinomycetes</taxon>
        <taxon>Streptosporangiales</taxon>
        <taxon>Streptosporangiaceae</taxon>
        <taxon>Planomonospora</taxon>
    </lineage>
</organism>
<dbReference type="PANTHER" id="PTHR30634:SF13">
    <property type="entry name" value="PROTEIN YEHF"/>
    <property type="match status" value="1"/>
</dbReference>
<dbReference type="Pfam" id="PF13569">
    <property type="entry name" value="DUF4132"/>
    <property type="match status" value="1"/>
</dbReference>
<evidence type="ECO:0000259" key="2">
    <source>
        <dbReference type="PROSITE" id="PS51977"/>
    </source>
</evidence>
<reference evidence="4" key="1">
    <citation type="journal article" date="2019" name="Int. J. Syst. Evol. Microbiol.">
        <title>The Global Catalogue of Microorganisms (GCM) 10K type strain sequencing project: providing services to taxonomists for standard genome sequencing and annotation.</title>
        <authorList>
            <consortium name="The Broad Institute Genomics Platform"/>
            <consortium name="The Broad Institute Genome Sequencing Center for Infectious Disease"/>
            <person name="Wu L."/>
            <person name="Ma J."/>
        </authorList>
    </citation>
    <scope>NUCLEOTIDE SEQUENCE [LARGE SCALE GENOMIC DNA]</scope>
    <source>
        <strain evidence="4">TBRC 4489</strain>
    </source>
</reference>